<dbReference type="SUPFAM" id="SSF53448">
    <property type="entry name" value="Nucleotide-diphospho-sugar transferases"/>
    <property type="match status" value="1"/>
</dbReference>
<evidence type="ECO:0000256" key="5">
    <source>
        <dbReference type="ARBA" id="ARBA00022842"/>
    </source>
</evidence>
<reference evidence="9" key="1">
    <citation type="journal article" date="2019" name="PLoS Negl. Trop. Dis.">
        <title>Revisiting the worldwide diversity of Leptospira species in the environment.</title>
        <authorList>
            <person name="Vincent A.T."/>
            <person name="Schiettekatte O."/>
            <person name="Bourhy P."/>
            <person name="Veyrier F.J."/>
            <person name="Picardeau M."/>
        </authorList>
    </citation>
    <scope>NUCLEOTIDE SEQUENCE [LARGE SCALE GENOMIC DNA]</scope>
    <source>
        <strain evidence="9">201800293</strain>
    </source>
</reference>
<dbReference type="CDD" id="cd02503">
    <property type="entry name" value="MobA"/>
    <property type="match status" value="1"/>
</dbReference>
<organism evidence="9 10">
    <name type="scientific">Leptospira kanakyensis</name>
    <dbReference type="NCBI Taxonomy" id="2484968"/>
    <lineage>
        <taxon>Bacteria</taxon>
        <taxon>Pseudomonadati</taxon>
        <taxon>Spirochaetota</taxon>
        <taxon>Spirochaetia</taxon>
        <taxon>Leptospirales</taxon>
        <taxon>Leptospiraceae</taxon>
        <taxon>Leptospira</taxon>
    </lineage>
</organism>
<dbReference type="PANTHER" id="PTHR19136:SF81">
    <property type="entry name" value="MOLYBDENUM COFACTOR GUANYLYLTRANSFERASE"/>
    <property type="match status" value="1"/>
</dbReference>
<dbReference type="GO" id="GO:0016779">
    <property type="term" value="F:nucleotidyltransferase activity"/>
    <property type="evidence" value="ECO:0007669"/>
    <property type="project" value="UniProtKB-KW"/>
</dbReference>
<evidence type="ECO:0000256" key="3">
    <source>
        <dbReference type="ARBA" id="ARBA00022723"/>
    </source>
</evidence>
<proteinExistence type="predicted"/>
<dbReference type="GO" id="GO:0005525">
    <property type="term" value="F:GTP binding"/>
    <property type="evidence" value="ECO:0007669"/>
    <property type="project" value="UniProtKB-KW"/>
</dbReference>
<keyword evidence="5" id="KW-0460">Magnesium</keyword>
<protein>
    <submittedName>
        <fullName evidence="9">Molybdenum cofactor guanylyltransferase</fullName>
    </submittedName>
</protein>
<dbReference type="EMBL" id="RQFF01000007">
    <property type="protein sequence ID" value="TGK76460.1"/>
    <property type="molecule type" value="Genomic_DNA"/>
</dbReference>
<evidence type="ECO:0000256" key="4">
    <source>
        <dbReference type="ARBA" id="ARBA00022741"/>
    </source>
</evidence>
<dbReference type="GO" id="GO:0006777">
    <property type="term" value="P:Mo-molybdopterin cofactor biosynthetic process"/>
    <property type="evidence" value="ECO:0007669"/>
    <property type="project" value="UniProtKB-KW"/>
</dbReference>
<gene>
    <name evidence="9" type="ORF">EHQ18_00405</name>
</gene>
<keyword evidence="3" id="KW-0479">Metal-binding</keyword>
<keyword evidence="7" id="KW-0501">Molybdenum cofactor biosynthesis</keyword>
<comment type="caution">
    <text evidence="9">The sequence shown here is derived from an EMBL/GenBank/DDBJ whole genome shotgun (WGS) entry which is preliminary data.</text>
</comment>
<evidence type="ECO:0000256" key="7">
    <source>
        <dbReference type="ARBA" id="ARBA00023150"/>
    </source>
</evidence>
<dbReference type="PANTHER" id="PTHR19136">
    <property type="entry name" value="MOLYBDENUM COFACTOR GUANYLYLTRANSFERASE"/>
    <property type="match status" value="1"/>
</dbReference>
<dbReference type="InterPro" id="IPR029044">
    <property type="entry name" value="Nucleotide-diphossugar_trans"/>
</dbReference>
<dbReference type="Pfam" id="PF12804">
    <property type="entry name" value="NTP_transf_3"/>
    <property type="match status" value="1"/>
</dbReference>
<keyword evidence="6" id="KW-0342">GTP-binding</keyword>
<dbReference type="Proteomes" id="UP000297239">
    <property type="component" value="Unassembled WGS sequence"/>
</dbReference>
<keyword evidence="10" id="KW-1185">Reference proteome</keyword>
<evidence type="ECO:0000313" key="9">
    <source>
        <dbReference type="EMBL" id="TGK76460.1"/>
    </source>
</evidence>
<keyword evidence="2 9" id="KW-0808">Transferase</keyword>
<keyword evidence="4" id="KW-0547">Nucleotide-binding</keyword>
<sequence>MTTNINPTFVILAGGQSVRMGEDKGFVPIGINSNFLVFLLKKLEKFSTSIYISLRQKQIENYIKHTNEKFIIQDRELSIKGPLKGIISSYLHLKEKNQIGDFIFFLPIDIPYIEEKTIQRLLETYNSNPKPISGIFYTQGKSLEPLCAIYSKKILSQWAESLSLPGLHEFSLQKRILSLDPKPILITLPSDEKNSFRNINSKAEL</sequence>
<dbReference type="RefSeq" id="WP_135631707.1">
    <property type="nucleotide sequence ID" value="NZ_RQFE01000007.1"/>
</dbReference>
<evidence type="ECO:0000313" key="10">
    <source>
        <dbReference type="Proteomes" id="UP000297239"/>
    </source>
</evidence>
<accession>A0A6N4QQB6</accession>
<evidence type="ECO:0000256" key="2">
    <source>
        <dbReference type="ARBA" id="ARBA00022679"/>
    </source>
</evidence>
<dbReference type="Gene3D" id="3.90.550.10">
    <property type="entry name" value="Spore Coat Polysaccharide Biosynthesis Protein SpsA, Chain A"/>
    <property type="match status" value="1"/>
</dbReference>
<dbReference type="InterPro" id="IPR025877">
    <property type="entry name" value="MobA-like_NTP_Trfase"/>
</dbReference>
<keyword evidence="1" id="KW-0963">Cytoplasm</keyword>
<dbReference type="GO" id="GO:0046872">
    <property type="term" value="F:metal ion binding"/>
    <property type="evidence" value="ECO:0007669"/>
    <property type="project" value="UniProtKB-KW"/>
</dbReference>
<feature type="domain" description="MobA-like NTP transferase" evidence="8">
    <location>
        <begin position="10"/>
        <end position="168"/>
    </location>
</feature>
<name>A0A6N4QQB6_9LEPT</name>
<evidence type="ECO:0000256" key="1">
    <source>
        <dbReference type="ARBA" id="ARBA00022490"/>
    </source>
</evidence>
<evidence type="ECO:0000259" key="8">
    <source>
        <dbReference type="Pfam" id="PF12804"/>
    </source>
</evidence>
<dbReference type="OrthoDB" id="9788394at2"/>
<evidence type="ECO:0000256" key="6">
    <source>
        <dbReference type="ARBA" id="ARBA00023134"/>
    </source>
</evidence>
<dbReference type="AlphaFoldDB" id="A0A6N4QQB6"/>
<keyword evidence="9" id="KW-0548">Nucleotidyltransferase</keyword>
<dbReference type="InterPro" id="IPR013482">
    <property type="entry name" value="Molybde_CF_guanTrfase"/>
</dbReference>